<feature type="compositionally biased region" description="Basic residues" evidence="6">
    <location>
        <begin position="1084"/>
        <end position="1101"/>
    </location>
</feature>
<dbReference type="FunFam" id="3.30.70.2460:FF:000001">
    <property type="entry name" value="DNA repair protein Rad4 family"/>
    <property type="match status" value="1"/>
</dbReference>
<keyword evidence="3" id="KW-0227">DNA damage</keyword>
<organism evidence="10 11">
    <name type="scientific">Venturia nashicola</name>
    <dbReference type="NCBI Taxonomy" id="86259"/>
    <lineage>
        <taxon>Eukaryota</taxon>
        <taxon>Fungi</taxon>
        <taxon>Dikarya</taxon>
        <taxon>Ascomycota</taxon>
        <taxon>Pezizomycotina</taxon>
        <taxon>Dothideomycetes</taxon>
        <taxon>Pleosporomycetidae</taxon>
        <taxon>Venturiales</taxon>
        <taxon>Venturiaceae</taxon>
        <taxon>Venturia</taxon>
    </lineage>
</organism>
<feature type="compositionally biased region" description="Polar residues" evidence="6">
    <location>
        <begin position="993"/>
        <end position="1002"/>
    </location>
</feature>
<dbReference type="SMART" id="SM01031">
    <property type="entry name" value="BHD_2"/>
    <property type="match status" value="1"/>
</dbReference>
<dbReference type="PANTHER" id="PTHR12135">
    <property type="entry name" value="DNA REPAIR PROTEIN XP-C / RAD4"/>
    <property type="match status" value="1"/>
</dbReference>
<dbReference type="Proteomes" id="UP000298493">
    <property type="component" value="Unassembled WGS sequence"/>
</dbReference>
<dbReference type="InterPro" id="IPR038765">
    <property type="entry name" value="Papain-like_cys_pep_sf"/>
</dbReference>
<dbReference type="InterPro" id="IPR036985">
    <property type="entry name" value="Transglutaminase-like_sf"/>
</dbReference>
<evidence type="ECO:0000259" key="8">
    <source>
        <dbReference type="SMART" id="SM01031"/>
    </source>
</evidence>
<keyword evidence="4" id="KW-0234">DNA repair</keyword>
<feature type="region of interest" description="Disordered" evidence="6">
    <location>
        <begin position="73"/>
        <end position="143"/>
    </location>
</feature>
<feature type="domain" description="Rad4 beta-hairpin" evidence="9">
    <location>
        <begin position="760"/>
        <end position="834"/>
    </location>
</feature>
<dbReference type="EMBL" id="SNSC02000006">
    <property type="protein sequence ID" value="TID23416.1"/>
    <property type="molecule type" value="Genomic_DNA"/>
</dbReference>
<evidence type="ECO:0000256" key="5">
    <source>
        <dbReference type="ARBA" id="ARBA00023242"/>
    </source>
</evidence>
<dbReference type="GO" id="GO:0000111">
    <property type="term" value="C:nucleotide-excision repair factor 2 complex"/>
    <property type="evidence" value="ECO:0007669"/>
    <property type="project" value="TreeGrafter"/>
</dbReference>
<dbReference type="Gene3D" id="3.30.70.2460">
    <property type="entry name" value="Rad4, beta-hairpin domain BHD3"/>
    <property type="match status" value="1"/>
</dbReference>
<evidence type="ECO:0000256" key="2">
    <source>
        <dbReference type="ARBA" id="ARBA00009525"/>
    </source>
</evidence>
<feature type="compositionally biased region" description="Acidic residues" evidence="6">
    <location>
        <begin position="109"/>
        <end position="119"/>
    </location>
</feature>
<dbReference type="AlphaFoldDB" id="A0A4Z1PDU7"/>
<dbReference type="InterPro" id="IPR004583">
    <property type="entry name" value="DNA_repair_Rad4"/>
</dbReference>
<dbReference type="InterPro" id="IPR018328">
    <property type="entry name" value="Rad4_beta-hairpin_dom3"/>
</dbReference>
<dbReference type="GO" id="GO:0003697">
    <property type="term" value="F:single-stranded DNA binding"/>
    <property type="evidence" value="ECO:0007669"/>
    <property type="project" value="TreeGrafter"/>
</dbReference>
<feature type="compositionally biased region" description="Acidic residues" evidence="6">
    <location>
        <begin position="1046"/>
        <end position="1056"/>
    </location>
</feature>
<dbReference type="GO" id="GO:0006298">
    <property type="term" value="P:mismatch repair"/>
    <property type="evidence" value="ECO:0007669"/>
    <property type="project" value="TreeGrafter"/>
</dbReference>
<dbReference type="SMART" id="SM01032">
    <property type="entry name" value="BHD_3"/>
    <property type="match status" value="1"/>
</dbReference>
<dbReference type="InterPro" id="IPR018327">
    <property type="entry name" value="BHD_2"/>
</dbReference>
<evidence type="ECO:0000313" key="10">
    <source>
        <dbReference type="EMBL" id="TID23416.1"/>
    </source>
</evidence>
<feature type="domain" description="Rad4 beta-hairpin" evidence="7">
    <location>
        <begin position="630"/>
        <end position="688"/>
    </location>
</feature>
<gene>
    <name evidence="10" type="ORF">E6O75_ATG03052</name>
</gene>
<keyword evidence="11" id="KW-1185">Reference proteome</keyword>
<comment type="caution">
    <text evidence="10">The sequence shown here is derived from an EMBL/GenBank/DDBJ whole genome shotgun (WGS) entry which is preliminary data.</text>
</comment>
<dbReference type="GO" id="GO:0006289">
    <property type="term" value="P:nucleotide-excision repair"/>
    <property type="evidence" value="ECO:0007669"/>
    <property type="project" value="InterPro"/>
</dbReference>
<feature type="region of interest" description="Disordered" evidence="6">
    <location>
        <begin position="604"/>
        <end position="633"/>
    </location>
</feature>
<feature type="region of interest" description="Disordered" evidence="6">
    <location>
        <begin position="379"/>
        <end position="478"/>
    </location>
</feature>
<accession>A0A4Z1PDU7</accession>
<keyword evidence="5" id="KW-0539">Nucleus</keyword>
<feature type="compositionally biased region" description="Basic residues" evidence="6">
    <location>
        <begin position="22"/>
        <end position="47"/>
    </location>
</feature>
<proteinExistence type="inferred from homology"/>
<protein>
    <submittedName>
        <fullName evidence="10">DNA repair protein rhp42</fullName>
    </submittedName>
</protein>
<comment type="similarity">
    <text evidence="2">Belongs to the XPC family.</text>
</comment>
<dbReference type="Pfam" id="PF10404">
    <property type="entry name" value="BHD_2"/>
    <property type="match status" value="1"/>
</dbReference>
<feature type="region of interest" description="Disordered" evidence="6">
    <location>
        <begin position="226"/>
        <end position="276"/>
    </location>
</feature>
<feature type="region of interest" description="Disordered" evidence="6">
    <location>
        <begin position="1"/>
        <end position="54"/>
    </location>
</feature>
<evidence type="ECO:0000256" key="1">
    <source>
        <dbReference type="ARBA" id="ARBA00004123"/>
    </source>
</evidence>
<feature type="compositionally biased region" description="Basic and acidic residues" evidence="6">
    <location>
        <begin position="250"/>
        <end position="270"/>
    </location>
</feature>
<dbReference type="GO" id="GO:0005737">
    <property type="term" value="C:cytoplasm"/>
    <property type="evidence" value="ECO:0007669"/>
    <property type="project" value="TreeGrafter"/>
</dbReference>
<comment type="subcellular location">
    <subcellularLocation>
        <location evidence="1">Nucleus</location>
    </subcellularLocation>
</comment>
<dbReference type="Pfam" id="PF03835">
    <property type="entry name" value="Rad4"/>
    <property type="match status" value="1"/>
</dbReference>
<evidence type="ECO:0000259" key="9">
    <source>
        <dbReference type="SMART" id="SM01032"/>
    </source>
</evidence>
<dbReference type="GO" id="GO:0071942">
    <property type="term" value="C:XPC complex"/>
    <property type="evidence" value="ECO:0007669"/>
    <property type="project" value="TreeGrafter"/>
</dbReference>
<feature type="compositionally biased region" description="Low complexity" evidence="6">
    <location>
        <begin position="443"/>
        <end position="456"/>
    </location>
</feature>
<dbReference type="InterPro" id="IPR042488">
    <property type="entry name" value="Rad4_BHD3_sf"/>
</dbReference>
<sequence length="1122" mass="123982">MPPFVARKRNPSASPAPSPSPPKKKQKTKKSSAKAKNPTRKPKKPRKNVFDALDAEPKAAIKRAEAEAFLDSLASPESSLSDVDSDEFEHVLPGPSTKRRKAEGGNDREESESDDDMDWETAMPAPQPSSPLHQPSGDLEISLGVPDDAVYSRTDSGGKKGPTKRERAIRVHTHCMHVQFLLWHNTIRNSWINDKDVQASLVDGLNESSKAEFSRWRNAMGYANGEAKDKPEASAGKPIKPISTVKGKGKAKEPPARIRDWGGDAAKQEEGAPNLSRGDPLIRLLERLSTYWKKRFKITAPGLRKLGYRSLKDIKEEVESYQNDPHDVTLHGERIANLDEFRIAAKKCEGSRDVSAQLFTALLRGLGIEARLVASLQPSGFGWSKNEEGKPRKPSNKSGRTTNPLSEGGSSYANASSKASASRGSGKVNIKRPQKTSYSTQVDLDNSSSELSSAPESDSDTPELGPSPAKASSFRSGSKDPPYPIYWTEALSPVTNTYFPVSTQIHPNVATKQEHYTAFEPRGAAADKAKQVLCYVVAHSKDGSAKDVTVRYLKRRQLPGKTKGFRLPVERVPIYNKRGKVSKYEKYDWFKRVMSGYERPTRKRIPADDIEDQGDLVPFKPAPSAKDGSGDKGVETLQGYKNSAEFVLERHLRREEALVVGAKPVKTFKVGKGDKATEEPVYRREDVVACKTVESWHKEGRELKIGEQALKYVPYRAVTTIRLRELEDTERETGEKPMQGLYSKAQTDWIIPDPIQDGHIPKNSFGNIDVYVPSMVPKGATHVRLKGTAKLCRKLGIDYAEACTGFEFGNRRAVPVLTGVVVTEENRQMVIDAWKEEDRIKREKEEGKREQRALALWKKFLHGLKVVKRMKEIYGMGDDLPDDANPFMRKQNHPHEGRAGASPVNGDEDLDGGFLLGDNDAPDDVGGGGFLRPGESEDESESEVEPGGFILEGEDEELPITKIERKNKSSMNPISLLSLHREATPVAEGPEMEQTSAITPKATSDEDSDEAPVKPKRASQRTRATSTRGRKARGGSSTRLKRTAIIDEDEDDDEEKAESTEADSPLSSPAEDSEDDSEAFAPTKPKRGNSRTRGVRGRKTRGGSTRQLRGAAMSSPYFKKTR</sequence>
<feature type="compositionally biased region" description="Low complexity" evidence="6">
    <location>
        <begin position="408"/>
        <end position="426"/>
    </location>
</feature>
<feature type="region of interest" description="Disordered" evidence="6">
    <location>
        <begin position="884"/>
        <end position="1122"/>
    </location>
</feature>
<evidence type="ECO:0000256" key="6">
    <source>
        <dbReference type="SAM" id="MobiDB-lite"/>
    </source>
</evidence>
<dbReference type="SUPFAM" id="SSF54001">
    <property type="entry name" value="Cysteine proteinases"/>
    <property type="match status" value="1"/>
</dbReference>
<dbReference type="SMART" id="SM01030">
    <property type="entry name" value="BHD_1"/>
    <property type="match status" value="1"/>
</dbReference>
<feature type="domain" description="Rad4 beta-hairpin" evidence="8">
    <location>
        <begin position="690"/>
        <end position="753"/>
    </location>
</feature>
<feature type="compositionally biased region" description="Basic residues" evidence="6">
    <location>
        <begin position="1"/>
        <end position="10"/>
    </location>
</feature>
<dbReference type="InterPro" id="IPR018326">
    <property type="entry name" value="Rad4_beta-hairpin_dom1"/>
</dbReference>
<dbReference type="Gene3D" id="2.20.20.110">
    <property type="entry name" value="Rad4, beta-hairpin domain BHD1"/>
    <property type="match status" value="1"/>
</dbReference>
<reference evidence="10 11" key="1">
    <citation type="submission" date="2019-04" db="EMBL/GenBank/DDBJ databases">
        <title>High contiguity whole genome sequence and gene annotation resource for two Venturia nashicola isolates.</title>
        <authorList>
            <person name="Prokchorchik M."/>
            <person name="Won K."/>
            <person name="Lee Y."/>
            <person name="Choi E.D."/>
            <person name="Segonzac C."/>
            <person name="Sohn K.H."/>
        </authorList>
    </citation>
    <scope>NUCLEOTIDE SEQUENCE [LARGE SCALE GENOMIC DNA]</scope>
    <source>
        <strain evidence="10 11">PRI2</strain>
    </source>
</reference>
<dbReference type="STRING" id="86259.A0A4Z1PDU7"/>
<evidence type="ECO:0000256" key="4">
    <source>
        <dbReference type="ARBA" id="ARBA00023204"/>
    </source>
</evidence>
<name>A0A4Z1PDU7_9PEZI</name>
<dbReference type="GO" id="GO:0003684">
    <property type="term" value="F:damaged DNA binding"/>
    <property type="evidence" value="ECO:0007669"/>
    <property type="project" value="InterPro"/>
</dbReference>
<dbReference type="InterPro" id="IPR018325">
    <property type="entry name" value="Rad4/PNGase_transGLS-fold"/>
</dbReference>
<feature type="compositionally biased region" description="Polar residues" evidence="6">
    <location>
        <begin position="396"/>
        <end position="405"/>
    </location>
</feature>
<dbReference type="Pfam" id="PF10405">
    <property type="entry name" value="BHD_3"/>
    <property type="match status" value="1"/>
</dbReference>
<dbReference type="PANTHER" id="PTHR12135:SF2">
    <property type="entry name" value="DNA REPAIR PROTEIN RAD34"/>
    <property type="match status" value="1"/>
</dbReference>
<evidence type="ECO:0000259" key="7">
    <source>
        <dbReference type="SMART" id="SM01030"/>
    </source>
</evidence>
<dbReference type="Pfam" id="PF10403">
    <property type="entry name" value="BHD_1"/>
    <property type="match status" value="1"/>
</dbReference>
<evidence type="ECO:0000313" key="11">
    <source>
        <dbReference type="Proteomes" id="UP000298493"/>
    </source>
</evidence>
<dbReference type="Gene3D" id="3.90.260.10">
    <property type="entry name" value="Transglutaminase-like"/>
    <property type="match status" value="1"/>
</dbReference>
<evidence type="ECO:0000256" key="3">
    <source>
        <dbReference type="ARBA" id="ARBA00022763"/>
    </source>
</evidence>